<name>A0A9N8YN26_9GLOM</name>
<evidence type="ECO:0000313" key="2">
    <source>
        <dbReference type="EMBL" id="CAG8434862.1"/>
    </source>
</evidence>
<feature type="region of interest" description="Disordered" evidence="1">
    <location>
        <begin position="79"/>
        <end position="147"/>
    </location>
</feature>
<feature type="region of interest" description="Disordered" evidence="1">
    <location>
        <begin position="1"/>
        <end position="57"/>
    </location>
</feature>
<dbReference type="AlphaFoldDB" id="A0A9N8YN26"/>
<proteinExistence type="predicted"/>
<reference evidence="2" key="1">
    <citation type="submission" date="2021-06" db="EMBL/GenBank/DDBJ databases">
        <authorList>
            <person name="Kallberg Y."/>
            <person name="Tangrot J."/>
            <person name="Rosling A."/>
        </authorList>
    </citation>
    <scope>NUCLEOTIDE SEQUENCE</scope>
    <source>
        <strain evidence="2">MT106</strain>
    </source>
</reference>
<accession>A0A9N8YN26</accession>
<sequence>MNSTAASTTVAPTNSTTTTVSPTVGTEITANITTTPTSTDSTSNPSNLVNNNTNTDSTTIITTDTLVNSSIELSPITATTTPTQAPASIVNSSNSNGSSNSNTKSNNNSTSTNTFTNSSIIVDRISTPNNHTDDTTTTSTTSSAGSAVTTAASTVWSDVGTQVIVDSYQTSTLRFDPQLMTLSQTSSANEKASTEIQNGELDSTFLMPNQEAIGLAASDTSTNLVTTQSQQILPPVLSLTPNSQQPMQIADSISLIENSAIEVNNQNSSSMVQQDAVAVLSEENRRLEYGIAANNYLVAQLSQANNQQLPAQFTQEIEIANTQVLQGSTAQVQPGIVQAATQAPVQPGTAQAVAQSQVSAEMVQAVAQAGIVVPAEIMQAQGAAVLVARMDADLKAAQSIQAQVEANLAQGNNEVTTELMNEVVTNVKRAEENKEFANQIQVAAAALNAVTTMNSTPETILAAVNVITANQPQLSEIMTANPIVQAAVAATSPLAIINAQSRELERIMTDQNLINATTGSSVPVMDNGASVQPLAMLEAQPNLVQQILATTPIVQNTTTSQMSIVNVDEGTRRNSISSNSTQSSSALSLSPMTTSTTPNLPPINGINMAMPTLIGPPMVLNNNMLGGPNHLKLFSEPVPPPQLDVKSAQQQLEQAQQAQQAQQEQQVQIQQAQAQSLKLTWR</sequence>
<dbReference type="EMBL" id="CAJVPL010000021">
    <property type="protein sequence ID" value="CAG8434862.1"/>
    <property type="molecule type" value="Genomic_DNA"/>
</dbReference>
<feature type="compositionally biased region" description="Low complexity" evidence="1">
    <location>
        <begin position="79"/>
        <end position="119"/>
    </location>
</feature>
<organism evidence="2 3">
    <name type="scientific">Ambispora gerdemannii</name>
    <dbReference type="NCBI Taxonomy" id="144530"/>
    <lineage>
        <taxon>Eukaryota</taxon>
        <taxon>Fungi</taxon>
        <taxon>Fungi incertae sedis</taxon>
        <taxon>Mucoromycota</taxon>
        <taxon>Glomeromycotina</taxon>
        <taxon>Glomeromycetes</taxon>
        <taxon>Archaeosporales</taxon>
        <taxon>Ambisporaceae</taxon>
        <taxon>Ambispora</taxon>
    </lineage>
</organism>
<feature type="region of interest" description="Disordered" evidence="1">
    <location>
        <begin position="660"/>
        <end position="682"/>
    </location>
</feature>
<feature type="compositionally biased region" description="Low complexity" evidence="1">
    <location>
        <begin position="135"/>
        <end position="147"/>
    </location>
</feature>
<feature type="compositionally biased region" description="Low complexity" evidence="1">
    <location>
        <begin position="574"/>
        <end position="598"/>
    </location>
</feature>
<evidence type="ECO:0000313" key="3">
    <source>
        <dbReference type="Proteomes" id="UP000789831"/>
    </source>
</evidence>
<keyword evidence="3" id="KW-1185">Reference proteome</keyword>
<gene>
    <name evidence="2" type="ORF">AGERDE_LOCUS429</name>
</gene>
<dbReference type="Proteomes" id="UP000789831">
    <property type="component" value="Unassembled WGS sequence"/>
</dbReference>
<feature type="region of interest" description="Disordered" evidence="1">
    <location>
        <begin position="568"/>
        <end position="603"/>
    </location>
</feature>
<protein>
    <submittedName>
        <fullName evidence="2">12888_t:CDS:1</fullName>
    </submittedName>
</protein>
<comment type="caution">
    <text evidence="2">The sequence shown here is derived from an EMBL/GenBank/DDBJ whole genome shotgun (WGS) entry which is preliminary data.</text>
</comment>
<feature type="compositionally biased region" description="Low complexity" evidence="1">
    <location>
        <begin position="660"/>
        <end position="675"/>
    </location>
</feature>
<evidence type="ECO:0000256" key="1">
    <source>
        <dbReference type="SAM" id="MobiDB-lite"/>
    </source>
</evidence>
<dbReference type="OrthoDB" id="10638277at2759"/>